<dbReference type="Proteomes" id="UP000198629">
    <property type="component" value="Unassembled WGS sequence"/>
</dbReference>
<organism evidence="1 2">
    <name type="scientific">Methylophilus rhizosphaerae</name>
    <dbReference type="NCBI Taxonomy" id="492660"/>
    <lineage>
        <taxon>Bacteria</taxon>
        <taxon>Pseudomonadati</taxon>
        <taxon>Pseudomonadota</taxon>
        <taxon>Betaproteobacteria</taxon>
        <taxon>Nitrosomonadales</taxon>
        <taxon>Methylophilaceae</taxon>
        <taxon>Methylophilus</taxon>
    </lineage>
</organism>
<name>A0A1G9DYU0_9PROT</name>
<dbReference type="STRING" id="492660.SAMN05192566_2068"/>
<reference evidence="2" key="1">
    <citation type="submission" date="2016-10" db="EMBL/GenBank/DDBJ databases">
        <authorList>
            <person name="Varghese N."/>
            <person name="Submissions S."/>
        </authorList>
    </citation>
    <scope>NUCLEOTIDE SEQUENCE [LARGE SCALE GENOMIC DNA]</scope>
    <source>
        <strain evidence="2">CBMB127</strain>
    </source>
</reference>
<sequence length="72" mass="8239">MKWLMATRTNHLPNYLRALAETYAKEHHLFREKDARLDPGYLSLHQLADHLPASATYQQAVQASAHDAAQRV</sequence>
<dbReference type="EMBL" id="FNFX01000004">
    <property type="protein sequence ID" value="SDK69052.1"/>
    <property type="molecule type" value="Genomic_DNA"/>
</dbReference>
<gene>
    <name evidence="1" type="ORF">SAMN05192566_2068</name>
</gene>
<protein>
    <submittedName>
        <fullName evidence="1">Uncharacterized protein</fullName>
    </submittedName>
</protein>
<dbReference type="AlphaFoldDB" id="A0A1G9DYU0"/>
<evidence type="ECO:0000313" key="2">
    <source>
        <dbReference type="Proteomes" id="UP000198629"/>
    </source>
</evidence>
<proteinExistence type="predicted"/>
<accession>A0A1G9DYU0</accession>
<keyword evidence="2" id="KW-1185">Reference proteome</keyword>
<evidence type="ECO:0000313" key="1">
    <source>
        <dbReference type="EMBL" id="SDK69052.1"/>
    </source>
</evidence>